<keyword evidence="2 6" id="KW-0812">Transmembrane</keyword>
<dbReference type="AlphaFoldDB" id="A0A6A4WE53"/>
<dbReference type="GO" id="GO:0005245">
    <property type="term" value="F:voltage-gated calcium channel activity"/>
    <property type="evidence" value="ECO:0007669"/>
    <property type="project" value="TreeGrafter"/>
</dbReference>
<protein>
    <submittedName>
        <fullName evidence="8">Cation channel sperm-associated protein 1</fullName>
    </submittedName>
</protein>
<comment type="caution">
    <text evidence="8">The sequence shown here is derived from an EMBL/GenBank/DDBJ whole genome shotgun (WGS) entry which is preliminary data.</text>
</comment>
<keyword evidence="3 6" id="KW-1133">Transmembrane helix</keyword>
<evidence type="ECO:0000256" key="1">
    <source>
        <dbReference type="ARBA" id="ARBA00004141"/>
    </source>
</evidence>
<dbReference type="GO" id="GO:0005227">
    <property type="term" value="F:calcium-activated cation channel activity"/>
    <property type="evidence" value="ECO:0007669"/>
    <property type="project" value="InterPro"/>
</dbReference>
<feature type="transmembrane region" description="Helical" evidence="6">
    <location>
        <begin position="177"/>
        <end position="196"/>
    </location>
</feature>
<keyword evidence="4 6" id="KW-0472">Membrane</keyword>
<evidence type="ECO:0000256" key="4">
    <source>
        <dbReference type="ARBA" id="ARBA00023136"/>
    </source>
</evidence>
<feature type="transmembrane region" description="Helical" evidence="6">
    <location>
        <begin position="144"/>
        <end position="165"/>
    </location>
</feature>
<dbReference type="InterPro" id="IPR027359">
    <property type="entry name" value="Volt_channel_dom_sf"/>
</dbReference>
<feature type="compositionally biased region" description="Polar residues" evidence="5">
    <location>
        <begin position="1"/>
        <end position="11"/>
    </location>
</feature>
<feature type="transmembrane region" description="Helical" evidence="6">
    <location>
        <begin position="286"/>
        <end position="308"/>
    </location>
</feature>
<feature type="domain" description="Ion transport" evidence="7">
    <location>
        <begin position="119"/>
        <end position="347"/>
    </location>
</feature>
<dbReference type="GO" id="GO:0030317">
    <property type="term" value="P:flagellated sperm motility"/>
    <property type="evidence" value="ECO:0007669"/>
    <property type="project" value="InterPro"/>
</dbReference>
<organism evidence="8 9">
    <name type="scientific">Amphibalanus amphitrite</name>
    <name type="common">Striped barnacle</name>
    <name type="synonym">Balanus amphitrite</name>
    <dbReference type="NCBI Taxonomy" id="1232801"/>
    <lineage>
        <taxon>Eukaryota</taxon>
        <taxon>Metazoa</taxon>
        <taxon>Ecdysozoa</taxon>
        <taxon>Arthropoda</taxon>
        <taxon>Crustacea</taxon>
        <taxon>Multicrustacea</taxon>
        <taxon>Cirripedia</taxon>
        <taxon>Thoracica</taxon>
        <taxon>Thoracicalcarea</taxon>
        <taxon>Balanomorpha</taxon>
        <taxon>Balanoidea</taxon>
        <taxon>Balanidae</taxon>
        <taxon>Amphibalaninae</taxon>
        <taxon>Amphibalanus</taxon>
    </lineage>
</organism>
<dbReference type="Gene3D" id="1.10.287.70">
    <property type="match status" value="1"/>
</dbReference>
<accession>A0A6A4WE53</accession>
<dbReference type="EMBL" id="VIIS01001275">
    <property type="protein sequence ID" value="KAF0300278.1"/>
    <property type="molecule type" value="Genomic_DNA"/>
</dbReference>
<dbReference type="OrthoDB" id="6282829at2759"/>
<dbReference type="Pfam" id="PF00520">
    <property type="entry name" value="Ion_trans"/>
    <property type="match status" value="1"/>
</dbReference>
<evidence type="ECO:0000313" key="8">
    <source>
        <dbReference type="EMBL" id="KAF0300278.1"/>
    </source>
</evidence>
<gene>
    <name evidence="8" type="primary">Catsper1</name>
    <name evidence="8" type="ORF">FJT64_027231</name>
</gene>
<dbReference type="SUPFAM" id="SSF81324">
    <property type="entry name" value="Voltage-gated potassium channels"/>
    <property type="match status" value="1"/>
</dbReference>
<evidence type="ECO:0000259" key="7">
    <source>
        <dbReference type="Pfam" id="PF00520"/>
    </source>
</evidence>
<dbReference type="GO" id="GO:0007283">
    <property type="term" value="P:spermatogenesis"/>
    <property type="evidence" value="ECO:0007669"/>
    <property type="project" value="TreeGrafter"/>
</dbReference>
<comment type="subcellular location">
    <subcellularLocation>
        <location evidence="1">Membrane</location>
        <topology evidence="1">Multi-pass membrane protein</topology>
    </subcellularLocation>
</comment>
<feature type="transmembrane region" description="Helical" evidence="6">
    <location>
        <begin position="256"/>
        <end position="274"/>
    </location>
</feature>
<dbReference type="PANTHER" id="PTHR47193">
    <property type="entry name" value="CATION CHANNEL SPERM-ASSOCIATED PROTEIN 1"/>
    <property type="match status" value="1"/>
</dbReference>
<keyword evidence="9" id="KW-1185">Reference proteome</keyword>
<dbReference type="PANTHER" id="PTHR47193:SF1">
    <property type="entry name" value="CATION CHANNEL SPERM-ASSOCIATED PROTEIN 1"/>
    <property type="match status" value="1"/>
</dbReference>
<reference evidence="8 9" key="1">
    <citation type="submission" date="2019-07" db="EMBL/GenBank/DDBJ databases">
        <title>Draft genome assembly of a fouling barnacle, Amphibalanus amphitrite (Darwin, 1854): The first reference genome for Thecostraca.</title>
        <authorList>
            <person name="Kim W."/>
        </authorList>
    </citation>
    <scope>NUCLEOTIDE SEQUENCE [LARGE SCALE GENOMIC DNA]</scope>
    <source>
        <strain evidence="8">SNU_AA5</strain>
        <tissue evidence="8">Soma without cirri and trophi</tissue>
    </source>
</reference>
<dbReference type="GO" id="GO:0060296">
    <property type="term" value="P:regulation of cilium beat frequency involved in ciliary motility"/>
    <property type="evidence" value="ECO:0007669"/>
    <property type="project" value="TreeGrafter"/>
</dbReference>
<sequence length="446" mass="50890">MASPGPSTSQEKQPERMGSSTNDHQSAALLGNPDANSSRTLIGKVSDFRRMSAVLETLAVAGQKSTPLRQVVEDASERTLQVERSVAEMPRHGGHKLEARILVGAMPFRCAAYEFVESRFFSTFILVIILLNTVTLILKCFKYISINSGIYMVVIENVFLGIYLTEATMKLIAYKQYYFYTFWNCLDFFIIVNNLAEFVLPLLLETGDIGGMGILRLFRIFKAIRALRALRVLRTIRFLSSLNVILTTMFESIQSIGSIVVLMAVVMYMFSVMGKSLFESIDHRRFGSLWATFLTLFQLLTLDDWFFIYTENGSDTALFFYLFFYIVVEYFVFLNLFVAVLLDNFQLTLEISTQERKRARHATLMRDMHDSDADSDWEAAEGETKDKQSRRATSAYYSELSGAGAAGQDRYLQLLAALELHLYQHQKQQSLVNHQVDLCMFEETQE</sequence>
<dbReference type="Gene3D" id="1.20.120.350">
    <property type="entry name" value="Voltage-gated potassium channels. Chain C"/>
    <property type="match status" value="1"/>
</dbReference>
<evidence type="ECO:0000256" key="5">
    <source>
        <dbReference type="SAM" id="MobiDB-lite"/>
    </source>
</evidence>
<dbReference type="Proteomes" id="UP000440578">
    <property type="component" value="Unassembled WGS sequence"/>
</dbReference>
<feature type="region of interest" description="Disordered" evidence="5">
    <location>
        <begin position="1"/>
        <end position="35"/>
    </location>
</feature>
<feature type="transmembrane region" description="Helical" evidence="6">
    <location>
        <begin position="320"/>
        <end position="342"/>
    </location>
</feature>
<evidence type="ECO:0000256" key="2">
    <source>
        <dbReference type="ARBA" id="ARBA00022692"/>
    </source>
</evidence>
<evidence type="ECO:0000256" key="6">
    <source>
        <dbReference type="SAM" id="Phobius"/>
    </source>
</evidence>
<dbReference type="InterPro" id="IPR005821">
    <property type="entry name" value="Ion_trans_dom"/>
</dbReference>
<proteinExistence type="predicted"/>
<name>A0A6A4WE53_AMPAM</name>
<dbReference type="GO" id="GO:0036128">
    <property type="term" value="C:CatSper complex"/>
    <property type="evidence" value="ECO:0007669"/>
    <property type="project" value="InterPro"/>
</dbReference>
<evidence type="ECO:0000256" key="3">
    <source>
        <dbReference type="ARBA" id="ARBA00022989"/>
    </source>
</evidence>
<dbReference type="InterPro" id="IPR028746">
    <property type="entry name" value="CatSper1"/>
</dbReference>
<evidence type="ECO:0000313" key="9">
    <source>
        <dbReference type="Proteomes" id="UP000440578"/>
    </source>
</evidence>
<feature type="transmembrane region" description="Helical" evidence="6">
    <location>
        <begin position="120"/>
        <end position="138"/>
    </location>
</feature>